<organism evidence="2 3">
    <name type="scientific">Shimia sagamensis</name>
    <dbReference type="NCBI Taxonomy" id="1566352"/>
    <lineage>
        <taxon>Bacteria</taxon>
        <taxon>Pseudomonadati</taxon>
        <taxon>Pseudomonadota</taxon>
        <taxon>Alphaproteobacteria</taxon>
        <taxon>Rhodobacterales</taxon>
        <taxon>Roseobacteraceae</taxon>
    </lineage>
</organism>
<gene>
    <name evidence="2" type="ORF">SAMN06265373_104249</name>
</gene>
<feature type="domain" description="Pyridoxamine 5'-phosphate oxidase N-terminal" evidence="1">
    <location>
        <begin position="37"/>
        <end position="158"/>
    </location>
</feature>
<dbReference type="NCBIfam" id="TIGR04025">
    <property type="entry name" value="PPOX_FMN_DR2398"/>
    <property type="match status" value="1"/>
</dbReference>
<accession>A0ABY1NZK4</accession>
<protein>
    <recommendedName>
        <fullName evidence="1">Pyridoxamine 5'-phosphate oxidase N-terminal domain-containing protein</fullName>
    </recommendedName>
</protein>
<dbReference type="Proteomes" id="UP001157961">
    <property type="component" value="Unassembled WGS sequence"/>
</dbReference>
<sequence>MRELKPEFLISDVAGLREVFRTPNPESLSQKKCIDHLDKHARTFIARSPFLCLGTQALEGLADVTPRGDPEGFVKVLDARTLVIPERPGNNRIDSLINIVANPNVGLIFLVPGFDETLRVNGTAQVTTDPDIMALMEVQERLPRAAIVVSVKEVFLHCAKAFRRSKLWEPASQQDRSEMPSLSKMVLDQSTGAPEDAEEMAKLDAQLEARYRETMY</sequence>
<dbReference type="Pfam" id="PF01243">
    <property type="entry name" value="PNPOx_N"/>
    <property type="match status" value="1"/>
</dbReference>
<dbReference type="InterPro" id="IPR012349">
    <property type="entry name" value="Split_barrel_FMN-bd"/>
</dbReference>
<evidence type="ECO:0000313" key="2">
    <source>
        <dbReference type="EMBL" id="SMP22696.1"/>
    </source>
</evidence>
<evidence type="ECO:0000259" key="1">
    <source>
        <dbReference type="Pfam" id="PF01243"/>
    </source>
</evidence>
<reference evidence="2 3" key="1">
    <citation type="submission" date="2017-05" db="EMBL/GenBank/DDBJ databases">
        <authorList>
            <person name="Varghese N."/>
            <person name="Submissions S."/>
        </authorList>
    </citation>
    <scope>NUCLEOTIDE SEQUENCE [LARGE SCALE GENOMIC DNA]</scope>
    <source>
        <strain evidence="2 3">DSM 29734</strain>
    </source>
</reference>
<dbReference type="PANTHER" id="PTHR42815:SF2">
    <property type="entry name" value="FAD-BINDING, PUTATIVE (AFU_ORTHOLOGUE AFUA_6G07600)-RELATED"/>
    <property type="match status" value="1"/>
</dbReference>
<keyword evidence="3" id="KW-1185">Reference proteome</keyword>
<proteinExistence type="predicted"/>
<dbReference type="InterPro" id="IPR011576">
    <property type="entry name" value="Pyridox_Oxase_N"/>
</dbReference>
<evidence type="ECO:0000313" key="3">
    <source>
        <dbReference type="Proteomes" id="UP001157961"/>
    </source>
</evidence>
<comment type="caution">
    <text evidence="2">The sequence shown here is derived from an EMBL/GenBank/DDBJ whole genome shotgun (WGS) entry which is preliminary data.</text>
</comment>
<dbReference type="RefSeq" id="WP_283426202.1">
    <property type="nucleotide sequence ID" value="NZ_FXTY01000004.1"/>
</dbReference>
<dbReference type="InterPro" id="IPR024029">
    <property type="entry name" value="Pyridox_Oxase_FMN-dep"/>
</dbReference>
<name>A0ABY1NZK4_9RHOB</name>
<dbReference type="SUPFAM" id="SSF50475">
    <property type="entry name" value="FMN-binding split barrel"/>
    <property type="match status" value="1"/>
</dbReference>
<dbReference type="Gene3D" id="2.30.110.10">
    <property type="entry name" value="Electron Transport, Fmn-binding Protein, Chain A"/>
    <property type="match status" value="1"/>
</dbReference>
<dbReference type="PANTHER" id="PTHR42815">
    <property type="entry name" value="FAD-BINDING, PUTATIVE (AFU_ORTHOLOGUE AFUA_6G07600)-RELATED"/>
    <property type="match status" value="1"/>
</dbReference>
<dbReference type="EMBL" id="FXTY01000004">
    <property type="protein sequence ID" value="SMP22696.1"/>
    <property type="molecule type" value="Genomic_DNA"/>
</dbReference>